<dbReference type="RefSeq" id="WP_110266510.1">
    <property type="nucleotide sequence ID" value="NZ_CAWNXA010000011.1"/>
</dbReference>
<dbReference type="Pfam" id="PF01124">
    <property type="entry name" value="MAPEG"/>
    <property type="match status" value="1"/>
</dbReference>
<evidence type="ECO:0000256" key="5">
    <source>
        <dbReference type="SAM" id="Phobius"/>
    </source>
</evidence>
<feature type="transmembrane region" description="Helical" evidence="5">
    <location>
        <begin position="66"/>
        <end position="94"/>
    </location>
</feature>
<comment type="subcellular location">
    <subcellularLocation>
        <location evidence="1">Membrane</location>
    </subcellularLocation>
</comment>
<feature type="transmembrane region" description="Helical" evidence="5">
    <location>
        <begin position="114"/>
        <end position="132"/>
    </location>
</feature>
<evidence type="ECO:0000256" key="3">
    <source>
        <dbReference type="ARBA" id="ARBA00022989"/>
    </source>
</evidence>
<dbReference type="OrthoDB" id="5880499at2"/>
<evidence type="ECO:0000256" key="1">
    <source>
        <dbReference type="ARBA" id="ARBA00004370"/>
    </source>
</evidence>
<dbReference type="PANTHER" id="PTHR35371:SF1">
    <property type="entry name" value="BLR7753 PROTEIN"/>
    <property type="match status" value="1"/>
</dbReference>
<accession>A0A318E7D3</accession>
<dbReference type="SUPFAM" id="SSF161084">
    <property type="entry name" value="MAPEG domain-like"/>
    <property type="match status" value="1"/>
</dbReference>
<dbReference type="PANTHER" id="PTHR35371">
    <property type="entry name" value="INNER MEMBRANE PROTEIN"/>
    <property type="match status" value="1"/>
</dbReference>
<sequence>MPEFLLPYGAVVAAFGATGVLILVQMLVADIAGVRARHVPGAPVPTDHGLFLFRAVRAHANTNESVAAFVLLALFGIFNGADAQWLGILAWTYVGGRVAHMLCYYADQRLLRSLAFAIALLALLAMAVVGALG</sequence>
<name>A0A318E7D3_9GAMM</name>
<evidence type="ECO:0000313" key="7">
    <source>
        <dbReference type="Proteomes" id="UP000248330"/>
    </source>
</evidence>
<reference evidence="6 7" key="1">
    <citation type="submission" date="2018-04" db="EMBL/GenBank/DDBJ databases">
        <title>Genomic Encyclopedia of Type Strains, Phase IV (KMG-IV): sequencing the most valuable type-strain genomes for metagenomic binning, comparative biology and taxonomic classification.</title>
        <authorList>
            <person name="Goeker M."/>
        </authorList>
    </citation>
    <scope>NUCLEOTIDE SEQUENCE [LARGE SCALE GENOMIC DNA]</scope>
    <source>
        <strain evidence="6 7">DSM 104150</strain>
    </source>
</reference>
<evidence type="ECO:0000256" key="2">
    <source>
        <dbReference type="ARBA" id="ARBA00022692"/>
    </source>
</evidence>
<protein>
    <submittedName>
        <fullName evidence="6">MAPEG family protein</fullName>
    </submittedName>
</protein>
<dbReference type="Gene3D" id="1.20.120.550">
    <property type="entry name" value="Membrane associated eicosanoid/glutathione metabolism-like domain"/>
    <property type="match status" value="1"/>
</dbReference>
<comment type="caution">
    <text evidence="6">The sequence shown here is derived from an EMBL/GenBank/DDBJ whole genome shotgun (WGS) entry which is preliminary data.</text>
</comment>
<proteinExistence type="predicted"/>
<keyword evidence="4 5" id="KW-0472">Membrane</keyword>
<dbReference type="InterPro" id="IPR001129">
    <property type="entry name" value="Membr-assoc_MAPEG"/>
</dbReference>
<keyword evidence="7" id="KW-1185">Reference proteome</keyword>
<organism evidence="6 7">
    <name type="scientific">Sinimarinibacterium flocculans</name>
    <dbReference type="NCBI Taxonomy" id="985250"/>
    <lineage>
        <taxon>Bacteria</taxon>
        <taxon>Pseudomonadati</taxon>
        <taxon>Pseudomonadota</taxon>
        <taxon>Gammaproteobacteria</taxon>
        <taxon>Nevskiales</taxon>
        <taxon>Nevskiaceae</taxon>
        <taxon>Sinimarinibacterium</taxon>
    </lineage>
</organism>
<dbReference type="EMBL" id="QICN01000011">
    <property type="protein sequence ID" value="PXV64968.1"/>
    <property type="molecule type" value="Genomic_DNA"/>
</dbReference>
<feature type="transmembrane region" description="Helical" evidence="5">
    <location>
        <begin position="6"/>
        <end position="28"/>
    </location>
</feature>
<evidence type="ECO:0000313" key="6">
    <source>
        <dbReference type="EMBL" id="PXV64968.1"/>
    </source>
</evidence>
<dbReference type="Proteomes" id="UP000248330">
    <property type="component" value="Unassembled WGS sequence"/>
</dbReference>
<dbReference type="InterPro" id="IPR023352">
    <property type="entry name" value="MAPEG-like_dom_sf"/>
</dbReference>
<keyword evidence="2 5" id="KW-0812">Transmembrane</keyword>
<dbReference type="AlphaFoldDB" id="A0A318E7D3"/>
<keyword evidence="3 5" id="KW-1133">Transmembrane helix</keyword>
<evidence type="ECO:0000256" key="4">
    <source>
        <dbReference type="ARBA" id="ARBA00023136"/>
    </source>
</evidence>
<dbReference type="GO" id="GO:0016020">
    <property type="term" value="C:membrane"/>
    <property type="evidence" value="ECO:0007669"/>
    <property type="project" value="UniProtKB-SubCell"/>
</dbReference>
<gene>
    <name evidence="6" type="ORF">C8D93_111140</name>
</gene>